<proteinExistence type="predicted"/>
<name>A0A3M7L4M7_AUXPR</name>
<comment type="caution">
    <text evidence="3">The sequence shown here is derived from an EMBL/GenBank/DDBJ whole genome shotgun (WGS) entry which is preliminary data.</text>
</comment>
<gene>
    <name evidence="3" type="ORF">APUTEX25_005037</name>
</gene>
<dbReference type="GO" id="GO:0005739">
    <property type="term" value="C:mitochondrion"/>
    <property type="evidence" value="ECO:0007669"/>
    <property type="project" value="TreeGrafter"/>
</dbReference>
<accession>A0A3M7L4M7</accession>
<feature type="region of interest" description="Disordered" evidence="1">
    <location>
        <begin position="317"/>
        <end position="350"/>
    </location>
</feature>
<reference evidence="4" key="1">
    <citation type="journal article" date="2018" name="Algal Res.">
        <title>Characterization of plant carbon substrate utilization by Auxenochlorella protothecoides.</title>
        <authorList>
            <person name="Vogler B.W."/>
            <person name="Starkenburg S.R."/>
            <person name="Sudasinghe N."/>
            <person name="Schambach J.Y."/>
            <person name="Rollin J.A."/>
            <person name="Pattathil S."/>
            <person name="Barry A.N."/>
        </authorList>
    </citation>
    <scope>NUCLEOTIDE SEQUENCE [LARGE SCALE GENOMIC DNA]</scope>
    <source>
        <strain evidence="4">UTEX 25</strain>
    </source>
</reference>
<dbReference type="PANTHER" id="PTHR31596">
    <property type="entry name" value="T-CELL ACTIVATION INHIBITOR, MITOCHONDRIAL"/>
    <property type="match status" value="1"/>
</dbReference>
<organism evidence="3 4">
    <name type="scientific">Auxenochlorella protothecoides</name>
    <name type="common">Green microalga</name>
    <name type="synonym">Chlorella protothecoides</name>
    <dbReference type="NCBI Taxonomy" id="3075"/>
    <lineage>
        <taxon>Eukaryota</taxon>
        <taxon>Viridiplantae</taxon>
        <taxon>Chlorophyta</taxon>
        <taxon>core chlorophytes</taxon>
        <taxon>Trebouxiophyceae</taxon>
        <taxon>Chlorellales</taxon>
        <taxon>Chlorellaceae</taxon>
        <taxon>Auxenochlorella</taxon>
    </lineage>
</organism>
<protein>
    <recommendedName>
        <fullName evidence="2">DUF4460 domain-containing protein</fullName>
    </recommendedName>
</protein>
<dbReference type="EMBL" id="QOKY01000133">
    <property type="protein sequence ID" value="RMZ56975.1"/>
    <property type="molecule type" value="Genomic_DNA"/>
</dbReference>
<dbReference type="SUPFAM" id="SSF49764">
    <property type="entry name" value="HSP20-like chaperones"/>
    <property type="match status" value="1"/>
</dbReference>
<evidence type="ECO:0000259" key="2">
    <source>
        <dbReference type="Pfam" id="PF14687"/>
    </source>
</evidence>
<dbReference type="InterPro" id="IPR008978">
    <property type="entry name" value="HSP20-like_chaperone"/>
</dbReference>
<dbReference type="Gene3D" id="1.25.40.10">
    <property type="entry name" value="Tetratricopeptide repeat domain"/>
    <property type="match status" value="1"/>
</dbReference>
<dbReference type="SUPFAM" id="SSF48452">
    <property type="entry name" value="TPR-like"/>
    <property type="match status" value="1"/>
</dbReference>
<dbReference type="AlphaFoldDB" id="A0A3M7L4M7"/>
<dbReference type="InterPro" id="IPR011990">
    <property type="entry name" value="TPR-like_helical_dom_sf"/>
</dbReference>
<dbReference type="Proteomes" id="UP000279271">
    <property type="component" value="Unassembled WGS sequence"/>
</dbReference>
<feature type="non-terminal residue" evidence="3">
    <location>
        <position position="1"/>
    </location>
</feature>
<feature type="compositionally biased region" description="Low complexity" evidence="1">
    <location>
        <begin position="284"/>
        <end position="294"/>
    </location>
</feature>
<dbReference type="PANTHER" id="PTHR31596:SF1">
    <property type="entry name" value="T-CELL ACTIVATION INHIBITOR, MITOCHONDRIAL"/>
    <property type="match status" value="1"/>
</dbReference>
<dbReference type="Gene3D" id="2.60.40.790">
    <property type="match status" value="1"/>
</dbReference>
<dbReference type="Pfam" id="PF14687">
    <property type="entry name" value="DUF4460"/>
    <property type="match status" value="1"/>
</dbReference>
<evidence type="ECO:0000313" key="4">
    <source>
        <dbReference type="Proteomes" id="UP000279271"/>
    </source>
</evidence>
<dbReference type="InterPro" id="IPR027986">
    <property type="entry name" value="TCAIM"/>
</dbReference>
<evidence type="ECO:0000313" key="3">
    <source>
        <dbReference type="EMBL" id="RMZ56975.1"/>
    </source>
</evidence>
<sequence length="683" mass="72844">ERGLLVATNPPPVVKDAQLDRLREEREVHRHRQIWTKDAHGGPYKKVMVVSGDPSVQGLAILVNDGKGYDPLLQTPDGKDKEWALGYERVKVGPTTNFVGNHMTQAAIDLVQAHLQPPREPVSNPGALRLTQGAEHGPKLLQVTPPQSEQHAGSPIRALDRYRWQDAAESVDISVELPQNGPWDVTCEVTRGSLMLEARPQRGPQLRLHIPALCHAVTPEACRVIVACGEDHGEQAAVPSVSGVWAWKGHLPGGTLLLHLHKEQEGMQWQRLAAQKEDAGGDGARAPAAPAAAPDLDATRRALLAARRRGRPYDVQAALPATRPGPEPAGLPGIEDPTHGGGAASVSGPHADLLPEAAAAEAERAASAGEYVGAVRAASLALSAAPFLASSAGADLLLDRARWRTCLGDAAGAVADCSQVIDGEGVHSNTNVVTRALLLRASLREEGECLPQALQDVEAALSLAPGTPGLAVTRERLRTLVIRPQRGVHKTLIKAGGLPSMLYLFCKGILASALPRLGFVRCASTEHGPDVLKSALRDLYRLVHPDFFHRHPEARAANERSFKLLQEYLQATKTHAHQEQQPAVPYRFIFYLKDGEAAEAPSPPVATPHSIPGLKRVTVNLPPPVCASPCHPATDLSRLRVADLVTTQTHVGPWAGCCMPAASPAQARSPAARARPHSPPAAS</sequence>
<dbReference type="CDD" id="cd06463">
    <property type="entry name" value="p23_like"/>
    <property type="match status" value="1"/>
</dbReference>
<evidence type="ECO:0000256" key="1">
    <source>
        <dbReference type="SAM" id="MobiDB-lite"/>
    </source>
</evidence>
<dbReference type="InterPro" id="IPR028031">
    <property type="entry name" value="DUF4460"/>
</dbReference>
<feature type="non-terminal residue" evidence="3">
    <location>
        <position position="683"/>
    </location>
</feature>
<feature type="domain" description="DUF4460" evidence="2">
    <location>
        <begin position="532"/>
        <end position="597"/>
    </location>
</feature>
<feature type="region of interest" description="Disordered" evidence="1">
    <location>
        <begin position="275"/>
        <end position="294"/>
    </location>
</feature>